<name>A0A1R3H8F4_COCAP</name>
<accession>A0A1R3H8F4</accession>
<reference evidence="2 3" key="1">
    <citation type="submission" date="2013-09" db="EMBL/GenBank/DDBJ databases">
        <title>Corchorus capsularis genome sequencing.</title>
        <authorList>
            <person name="Alam M."/>
            <person name="Haque M.S."/>
            <person name="Islam M.S."/>
            <person name="Emdad E.M."/>
            <person name="Islam M.M."/>
            <person name="Ahmed B."/>
            <person name="Halim A."/>
            <person name="Hossen Q.M.M."/>
            <person name="Hossain M.Z."/>
            <person name="Ahmed R."/>
            <person name="Khan M.M."/>
            <person name="Islam R."/>
            <person name="Rashid M.M."/>
            <person name="Khan S.A."/>
            <person name="Rahman M.S."/>
            <person name="Alam M."/>
        </authorList>
    </citation>
    <scope>NUCLEOTIDE SEQUENCE [LARGE SCALE GENOMIC DNA]</scope>
    <source>
        <strain evidence="3">cv. CVL-1</strain>
        <tissue evidence="2">Whole seedling</tissue>
    </source>
</reference>
<evidence type="ECO:0000313" key="2">
    <source>
        <dbReference type="EMBL" id="OMO66607.1"/>
    </source>
</evidence>
<dbReference type="OMA" id="HYESKGM"/>
<proteinExistence type="predicted"/>
<keyword evidence="3" id="KW-1185">Reference proteome</keyword>
<dbReference type="EMBL" id="AWWV01012514">
    <property type="protein sequence ID" value="OMO66607.1"/>
    <property type="molecule type" value="Genomic_DNA"/>
</dbReference>
<feature type="region of interest" description="Disordered" evidence="1">
    <location>
        <begin position="1"/>
        <end position="39"/>
    </location>
</feature>
<organism evidence="2 3">
    <name type="scientific">Corchorus capsularis</name>
    <name type="common">Jute</name>
    <dbReference type="NCBI Taxonomy" id="210143"/>
    <lineage>
        <taxon>Eukaryota</taxon>
        <taxon>Viridiplantae</taxon>
        <taxon>Streptophyta</taxon>
        <taxon>Embryophyta</taxon>
        <taxon>Tracheophyta</taxon>
        <taxon>Spermatophyta</taxon>
        <taxon>Magnoliopsida</taxon>
        <taxon>eudicotyledons</taxon>
        <taxon>Gunneridae</taxon>
        <taxon>Pentapetalae</taxon>
        <taxon>rosids</taxon>
        <taxon>malvids</taxon>
        <taxon>Malvales</taxon>
        <taxon>Malvaceae</taxon>
        <taxon>Grewioideae</taxon>
        <taxon>Apeibeae</taxon>
        <taxon>Corchorus</taxon>
    </lineage>
</organism>
<evidence type="ECO:0000313" key="3">
    <source>
        <dbReference type="Proteomes" id="UP000188268"/>
    </source>
</evidence>
<dbReference type="OrthoDB" id="1908822at2759"/>
<dbReference type="Proteomes" id="UP000188268">
    <property type="component" value="Unassembled WGS sequence"/>
</dbReference>
<comment type="caution">
    <text evidence="2">The sequence shown here is derived from an EMBL/GenBank/DDBJ whole genome shotgun (WGS) entry which is preliminary data.</text>
</comment>
<dbReference type="AlphaFoldDB" id="A0A1R3H8F4"/>
<sequence>MQQPGTPSIAPQKDKESSGGNNNNNNNNKAKKKIPTPKELISHYQNQGLDSEQASIKVIEDLQNVVMRVISSNSKAKKDKFLIDTSRKIDGVNSRLAVVDMKLDSKPSYLQTFAIGIASGAALNGINSVLPHVFEGLGQIWSSVRTVTKPSSSP</sequence>
<evidence type="ECO:0000256" key="1">
    <source>
        <dbReference type="SAM" id="MobiDB-lite"/>
    </source>
</evidence>
<protein>
    <submittedName>
        <fullName evidence="2">Uncharacterized protein</fullName>
    </submittedName>
</protein>
<gene>
    <name evidence="2" type="ORF">CCACVL1_21061</name>
</gene>
<dbReference type="Gramene" id="OMO66607">
    <property type="protein sequence ID" value="OMO66607"/>
    <property type="gene ID" value="CCACVL1_21061"/>
</dbReference>